<gene>
    <name evidence="7" type="primary">rfbC</name>
    <name evidence="7" type="ORF">CGERO_09875</name>
</gene>
<dbReference type="KEGG" id="cgk:CGERO_09875"/>
<sequence length="485" mass="53246">MKTFGTPLAAHATAIEGLFILDLTVHGDNRGWFKEQWQRAKFRELHPVAADGSSAVAGARALREFEPIQQNISFNASPGVTRGLHAEPWDKLVSVANGRVFGAWCDIREGSATYGEVLTCEIGPERAIFVPRGVANGFQALAQDTVYTYLVNGHWSADANYSFVNLADPTLGIDWPLPITEWSQKDREHPQLFDATPVPQKQTLIIGADGQLGQALQAVLPNALTWTRSDWDMRKPLPEMDWSQVGVIINAAAYTAVDQAEDDRATSWAVNATAVQRLAAVANEHEITLVQVSSEYVFDGSNQCHDESEMLSPLSVYGQSKAAGELAAMGARRNYIVRSSWVVGNGNNFVATMCSLAKRDIHPKVVNDQFGRLTFADDLAFGIVHLLQEQAPWGVYNLSNSGEVVCWADIAREVYRLCGRSAKDVEPVSSEEYFGTQPHAPRPTHSALNLAKIEASGFVPRDWRPALAEYVRTVEVRPSKEAGAQ</sequence>
<dbReference type="GO" id="GO:0008830">
    <property type="term" value="F:dTDP-4-dehydrorhamnose 3,5-epimerase activity"/>
    <property type="evidence" value="ECO:0007669"/>
    <property type="project" value="InterPro"/>
</dbReference>
<dbReference type="Proteomes" id="UP000271587">
    <property type="component" value="Chromosome"/>
</dbReference>
<dbReference type="Gene3D" id="2.60.120.10">
    <property type="entry name" value="Jelly Rolls"/>
    <property type="match status" value="1"/>
</dbReference>
<comment type="similarity">
    <text evidence="1">Belongs to the dTDP-4-dehydrorhamnose 3,5-epimerase family.</text>
</comment>
<dbReference type="GO" id="GO:0008831">
    <property type="term" value="F:dTDP-4-dehydrorhamnose reductase activity"/>
    <property type="evidence" value="ECO:0007669"/>
    <property type="project" value="UniProtKB-EC"/>
</dbReference>
<dbReference type="InterPro" id="IPR000888">
    <property type="entry name" value="RmlC-like"/>
</dbReference>
<feature type="active site" description="Proton acceptor" evidence="3">
    <location>
        <position position="85"/>
    </location>
</feature>
<dbReference type="EMBL" id="CP033897">
    <property type="protein sequence ID" value="AZA12262.1"/>
    <property type="molecule type" value="Genomic_DNA"/>
</dbReference>
<dbReference type="AlphaFoldDB" id="A0A3G6J2U2"/>
<evidence type="ECO:0000256" key="4">
    <source>
        <dbReference type="PIRSR" id="PIRSR600888-3"/>
    </source>
</evidence>
<dbReference type="Gene3D" id="3.90.25.10">
    <property type="entry name" value="UDP-galactose 4-epimerase, domain 1"/>
    <property type="match status" value="1"/>
</dbReference>
<evidence type="ECO:0000259" key="6">
    <source>
        <dbReference type="Pfam" id="PF04321"/>
    </source>
</evidence>
<dbReference type="InterPro" id="IPR005913">
    <property type="entry name" value="dTDP_dehydrorham_reduct"/>
</dbReference>
<dbReference type="OrthoDB" id="9803892at2"/>
<reference evidence="7 8" key="1">
    <citation type="submission" date="2018-11" db="EMBL/GenBank/DDBJ databases">
        <authorList>
            <person name="Kleinhagauer T."/>
            <person name="Glaeser S.P."/>
            <person name="Spergser J."/>
            <person name="Ruckert C."/>
            <person name="Kaempfer P."/>
            <person name="Busse H.-J."/>
        </authorList>
    </citation>
    <scope>NUCLEOTIDE SEQUENCE [LARGE SCALE GENOMIC DNA]</scope>
    <source>
        <strain evidence="7 8">W8</strain>
    </source>
</reference>
<comment type="pathway">
    <text evidence="5">Carbohydrate biosynthesis; dTDP-L-rhamnose biosynthesis.</text>
</comment>
<feature type="active site" description="Proton donor" evidence="3">
    <location>
        <position position="149"/>
    </location>
</feature>
<proteinExistence type="inferred from homology"/>
<feature type="domain" description="RmlD-like substrate binding" evidence="6">
    <location>
        <begin position="203"/>
        <end position="474"/>
    </location>
</feature>
<accession>A0A3G6J2U2</accession>
<dbReference type="GO" id="GO:0019305">
    <property type="term" value="P:dTDP-rhamnose biosynthetic process"/>
    <property type="evidence" value="ECO:0007669"/>
    <property type="project" value="UniProtKB-UniPathway"/>
</dbReference>
<comment type="similarity">
    <text evidence="2 5">Belongs to the dTDP-4-dehydrorhamnose reductase family.</text>
</comment>
<dbReference type="InterPro" id="IPR014710">
    <property type="entry name" value="RmlC-like_jellyroll"/>
</dbReference>
<dbReference type="PANTHER" id="PTHR10491:SF4">
    <property type="entry name" value="METHIONINE ADENOSYLTRANSFERASE 2 SUBUNIT BETA"/>
    <property type="match status" value="1"/>
</dbReference>
<comment type="function">
    <text evidence="5">Catalyzes the reduction of dTDP-6-deoxy-L-lyxo-4-hexulose to yield dTDP-L-rhamnose.</text>
</comment>
<evidence type="ECO:0000256" key="2">
    <source>
        <dbReference type="ARBA" id="ARBA00010944"/>
    </source>
</evidence>
<dbReference type="Gene3D" id="3.40.50.720">
    <property type="entry name" value="NAD(P)-binding Rossmann-like Domain"/>
    <property type="match status" value="1"/>
</dbReference>
<dbReference type="PANTHER" id="PTHR10491">
    <property type="entry name" value="DTDP-4-DEHYDRORHAMNOSE REDUCTASE"/>
    <property type="match status" value="1"/>
</dbReference>
<dbReference type="Pfam" id="PF00908">
    <property type="entry name" value="dTDP_sugar_isom"/>
    <property type="match status" value="1"/>
</dbReference>
<evidence type="ECO:0000256" key="5">
    <source>
        <dbReference type="RuleBase" id="RU364082"/>
    </source>
</evidence>
<evidence type="ECO:0000313" key="7">
    <source>
        <dbReference type="EMBL" id="AZA12262.1"/>
    </source>
</evidence>
<evidence type="ECO:0000256" key="1">
    <source>
        <dbReference type="ARBA" id="ARBA00010154"/>
    </source>
</evidence>
<dbReference type="InterPro" id="IPR036291">
    <property type="entry name" value="NAD(P)-bd_dom_sf"/>
</dbReference>
<organism evidence="7 8">
    <name type="scientific">Corynebacterium gerontici</name>
    <dbReference type="NCBI Taxonomy" id="2079234"/>
    <lineage>
        <taxon>Bacteria</taxon>
        <taxon>Bacillati</taxon>
        <taxon>Actinomycetota</taxon>
        <taxon>Actinomycetes</taxon>
        <taxon>Mycobacteriales</taxon>
        <taxon>Corynebacteriaceae</taxon>
        <taxon>Corynebacterium</taxon>
    </lineage>
</organism>
<dbReference type="CDD" id="cd05254">
    <property type="entry name" value="dTDP_HR_like_SDR_e"/>
    <property type="match status" value="1"/>
</dbReference>
<keyword evidence="8" id="KW-1185">Reference proteome</keyword>
<keyword evidence="5" id="KW-0521">NADP</keyword>
<protein>
    <recommendedName>
        <fullName evidence="5">dTDP-4-dehydrorhamnose reductase</fullName>
        <ecNumber evidence="5">1.1.1.133</ecNumber>
    </recommendedName>
</protein>
<evidence type="ECO:0000313" key="8">
    <source>
        <dbReference type="Proteomes" id="UP000271587"/>
    </source>
</evidence>
<keyword evidence="7" id="KW-0413">Isomerase</keyword>
<dbReference type="RefSeq" id="WP_123935478.1">
    <property type="nucleotide sequence ID" value="NZ_CP033897.1"/>
</dbReference>
<dbReference type="UniPathway" id="UPA00124"/>
<dbReference type="InterPro" id="IPR011051">
    <property type="entry name" value="RmlC_Cupin_sf"/>
</dbReference>
<dbReference type="EC" id="1.1.1.133" evidence="5"/>
<keyword evidence="5" id="KW-0560">Oxidoreductase</keyword>
<evidence type="ECO:0000256" key="3">
    <source>
        <dbReference type="PIRSR" id="PIRSR600888-1"/>
    </source>
</evidence>
<dbReference type="InterPro" id="IPR029903">
    <property type="entry name" value="RmlD-like-bd"/>
</dbReference>
<dbReference type="Pfam" id="PF04321">
    <property type="entry name" value="RmlD_sub_bind"/>
    <property type="match status" value="1"/>
</dbReference>
<dbReference type="SUPFAM" id="SSF51182">
    <property type="entry name" value="RmlC-like cupins"/>
    <property type="match status" value="1"/>
</dbReference>
<feature type="site" description="Participates in a stacking interaction with the thymidine ring of dTDP-4-oxo-6-deoxyglucose" evidence="4">
    <location>
        <position position="155"/>
    </location>
</feature>
<name>A0A3G6J2U2_9CORY</name>
<dbReference type="SUPFAM" id="SSF51735">
    <property type="entry name" value="NAD(P)-binding Rossmann-fold domains"/>
    <property type="match status" value="1"/>
</dbReference>